<dbReference type="SMART" id="SM00404">
    <property type="entry name" value="PTPc_motif"/>
    <property type="match status" value="2"/>
</dbReference>
<feature type="domain" description="Fibronectin type-III" evidence="19">
    <location>
        <begin position="684"/>
        <end position="792"/>
    </location>
</feature>
<dbReference type="InterPro" id="IPR003599">
    <property type="entry name" value="Ig_sub"/>
</dbReference>
<dbReference type="CDD" id="cd00063">
    <property type="entry name" value="FN3"/>
    <property type="match status" value="4"/>
</dbReference>
<proteinExistence type="inferred from homology"/>
<dbReference type="Pfam" id="PF00041">
    <property type="entry name" value="fn3"/>
    <property type="match status" value="2"/>
</dbReference>
<name>H3CEP0_TETNG</name>
<evidence type="ECO:0000256" key="7">
    <source>
        <dbReference type="ARBA" id="ARBA00022801"/>
    </source>
</evidence>
<keyword evidence="21" id="KW-1185">Reference proteome</keyword>
<feature type="domain" description="Tyrosine-protein phosphatase" evidence="16">
    <location>
        <begin position="1609"/>
        <end position="1868"/>
    </location>
</feature>
<dbReference type="InterPro" id="IPR013098">
    <property type="entry name" value="Ig_I-set"/>
</dbReference>
<dbReference type="Pfam" id="PF00102">
    <property type="entry name" value="Y_phosphatase"/>
    <property type="match status" value="2"/>
</dbReference>
<dbReference type="InterPro" id="IPR036179">
    <property type="entry name" value="Ig-like_dom_sf"/>
</dbReference>
<dbReference type="SMART" id="SM00060">
    <property type="entry name" value="FN3"/>
    <property type="match status" value="4"/>
</dbReference>
<dbReference type="GeneTree" id="ENSGT00940000153617"/>
<evidence type="ECO:0000259" key="19">
    <source>
        <dbReference type="PROSITE" id="PS50853"/>
    </source>
</evidence>
<dbReference type="SUPFAM" id="SSF48726">
    <property type="entry name" value="Immunoglobulin"/>
    <property type="match status" value="2"/>
</dbReference>
<dbReference type="InterPro" id="IPR003595">
    <property type="entry name" value="Tyr_Pase_cat"/>
</dbReference>
<dbReference type="CDD" id="cd05738">
    <property type="entry name" value="IgI_2_RPTP_IIa_LAR_like"/>
    <property type="match status" value="1"/>
</dbReference>
<evidence type="ECO:0000256" key="12">
    <source>
        <dbReference type="ARBA" id="ARBA00023180"/>
    </source>
</evidence>
<dbReference type="Gene3D" id="2.60.40.10">
    <property type="entry name" value="Immunoglobulins"/>
    <property type="match status" value="6"/>
</dbReference>
<feature type="transmembrane region" description="Helical" evidence="15">
    <location>
        <begin position="1230"/>
        <end position="1253"/>
    </location>
</feature>
<dbReference type="PROSITE" id="PS50055">
    <property type="entry name" value="TYR_PHOSPHATASE_PTP"/>
    <property type="match status" value="2"/>
</dbReference>
<dbReference type="FunFam" id="3.90.190.10:FF:000002">
    <property type="entry name" value="receptor-type tyrosine-protein phosphatase delta isoform X2"/>
    <property type="match status" value="1"/>
</dbReference>
<feature type="domain" description="Fibronectin type-III" evidence="19">
    <location>
        <begin position="793"/>
        <end position="887"/>
    </location>
</feature>
<evidence type="ECO:0000313" key="20">
    <source>
        <dbReference type="Ensembl" id="ENSTNIP00000006714.1"/>
    </source>
</evidence>
<evidence type="ECO:0000256" key="15">
    <source>
        <dbReference type="SAM" id="Phobius"/>
    </source>
</evidence>
<evidence type="ECO:0000256" key="11">
    <source>
        <dbReference type="ARBA" id="ARBA00023170"/>
    </source>
</evidence>
<evidence type="ECO:0000256" key="2">
    <source>
        <dbReference type="ARBA" id="ARBA00010504"/>
    </source>
</evidence>
<feature type="domain" description="Ig-like" evidence="18">
    <location>
        <begin position="25"/>
        <end position="115"/>
    </location>
</feature>
<reference evidence="20" key="2">
    <citation type="submission" date="2025-08" db="UniProtKB">
        <authorList>
            <consortium name="Ensembl"/>
        </authorList>
    </citation>
    <scope>IDENTIFICATION</scope>
</reference>
<dbReference type="InterPro" id="IPR036116">
    <property type="entry name" value="FN3_sf"/>
</dbReference>
<evidence type="ECO:0000256" key="13">
    <source>
        <dbReference type="ARBA" id="ARBA00023319"/>
    </source>
</evidence>
<dbReference type="SMART" id="SM00409">
    <property type="entry name" value="IG"/>
    <property type="match status" value="2"/>
</dbReference>
<evidence type="ECO:0000313" key="21">
    <source>
        <dbReference type="Proteomes" id="UP000007303"/>
    </source>
</evidence>
<evidence type="ECO:0000256" key="10">
    <source>
        <dbReference type="ARBA" id="ARBA00023136"/>
    </source>
</evidence>
<reference evidence="21" key="1">
    <citation type="journal article" date="2004" name="Nature">
        <title>Genome duplication in the teleost fish Tetraodon nigroviridis reveals the early vertebrate proto-karyotype.</title>
        <authorList>
            <person name="Jaillon O."/>
            <person name="Aury J.-M."/>
            <person name="Brunet F."/>
            <person name="Petit J.-L."/>
            <person name="Stange-Thomann N."/>
            <person name="Mauceli E."/>
            <person name="Bouneau L."/>
            <person name="Fischer C."/>
            <person name="Ozouf-Costaz C."/>
            <person name="Bernot A."/>
            <person name="Nicaud S."/>
            <person name="Jaffe D."/>
            <person name="Fisher S."/>
            <person name="Lutfalla G."/>
            <person name="Dossat C."/>
            <person name="Segurens B."/>
            <person name="Dasilva C."/>
            <person name="Salanoubat M."/>
            <person name="Levy M."/>
            <person name="Boudet N."/>
            <person name="Castellano S."/>
            <person name="Anthouard V."/>
            <person name="Jubin C."/>
            <person name="Castelli V."/>
            <person name="Katinka M."/>
            <person name="Vacherie B."/>
            <person name="Biemont C."/>
            <person name="Skalli Z."/>
            <person name="Cattolico L."/>
            <person name="Poulain J."/>
            <person name="De Berardinis V."/>
            <person name="Cruaud C."/>
            <person name="Duprat S."/>
            <person name="Brottier P."/>
            <person name="Coutanceau J.-P."/>
            <person name="Gouzy J."/>
            <person name="Parra G."/>
            <person name="Lardier G."/>
            <person name="Chapple C."/>
            <person name="McKernan K.J."/>
            <person name="McEwan P."/>
            <person name="Bosak S."/>
            <person name="Kellis M."/>
            <person name="Volff J.-N."/>
            <person name="Guigo R."/>
            <person name="Zody M.C."/>
            <person name="Mesirov J."/>
            <person name="Lindblad-Toh K."/>
            <person name="Birren B."/>
            <person name="Nusbaum C."/>
            <person name="Kahn D."/>
            <person name="Robinson-Rechavi M."/>
            <person name="Laudet V."/>
            <person name="Schachter V."/>
            <person name="Quetier F."/>
            <person name="Saurin W."/>
            <person name="Scarpelli C."/>
            <person name="Wincker P."/>
            <person name="Lander E.S."/>
            <person name="Weissenbach J."/>
            <person name="Roest Crollius H."/>
        </authorList>
    </citation>
    <scope>NUCLEOTIDE SEQUENCE [LARGE SCALE GENOMIC DNA]</scope>
</reference>
<feature type="domain" description="Fibronectin type-III" evidence="19">
    <location>
        <begin position="891"/>
        <end position="988"/>
    </location>
</feature>
<dbReference type="PRINTS" id="PR00700">
    <property type="entry name" value="PRTYPHPHTASE"/>
</dbReference>
<dbReference type="PROSITE" id="PS50056">
    <property type="entry name" value="TYR_PHOSPHATASE_2"/>
    <property type="match status" value="2"/>
</dbReference>
<dbReference type="SUPFAM" id="SSF52799">
    <property type="entry name" value="(Phosphotyrosine protein) phosphatases II"/>
    <property type="match status" value="2"/>
</dbReference>
<feature type="domain" description="Tyrosine-protein phosphatase" evidence="16">
    <location>
        <begin position="1320"/>
        <end position="1577"/>
    </location>
</feature>
<protein>
    <recommendedName>
        <fullName evidence="3">protein-tyrosine-phosphatase</fullName>
        <ecNumber evidence="3">3.1.3.48</ecNumber>
    </recommendedName>
</protein>
<feature type="domain" description="Tyrosine specific protein phosphatases" evidence="17">
    <location>
        <begin position="1786"/>
        <end position="1859"/>
    </location>
</feature>
<reference evidence="20" key="3">
    <citation type="submission" date="2025-09" db="UniProtKB">
        <authorList>
            <consortium name="Ensembl"/>
        </authorList>
    </citation>
    <scope>IDENTIFICATION</scope>
</reference>
<comment type="similarity">
    <text evidence="2">Belongs to the protein-tyrosine phosphatase family. Receptor class 2A subfamily.</text>
</comment>
<organism evidence="20 21">
    <name type="scientific">Tetraodon nigroviridis</name>
    <name type="common">Spotted green pufferfish</name>
    <name type="synonym">Chelonodon nigroviridis</name>
    <dbReference type="NCBI Taxonomy" id="99883"/>
    <lineage>
        <taxon>Eukaryota</taxon>
        <taxon>Metazoa</taxon>
        <taxon>Chordata</taxon>
        <taxon>Craniata</taxon>
        <taxon>Vertebrata</taxon>
        <taxon>Euteleostomi</taxon>
        <taxon>Actinopterygii</taxon>
        <taxon>Neopterygii</taxon>
        <taxon>Teleostei</taxon>
        <taxon>Neoteleostei</taxon>
        <taxon>Acanthomorphata</taxon>
        <taxon>Eupercaria</taxon>
        <taxon>Tetraodontiformes</taxon>
        <taxon>Tetradontoidea</taxon>
        <taxon>Tetraodontidae</taxon>
        <taxon>Tetraodon</taxon>
    </lineage>
</organism>
<dbReference type="InterPro" id="IPR000387">
    <property type="entry name" value="Tyr_Pase_dom"/>
</dbReference>
<accession>H3CEP0</accession>
<comment type="catalytic activity">
    <reaction evidence="14">
        <text>O-phospho-L-tyrosyl-[protein] + H2O = L-tyrosyl-[protein] + phosphate</text>
        <dbReference type="Rhea" id="RHEA:10684"/>
        <dbReference type="Rhea" id="RHEA-COMP:10136"/>
        <dbReference type="Rhea" id="RHEA-COMP:20101"/>
        <dbReference type="ChEBI" id="CHEBI:15377"/>
        <dbReference type="ChEBI" id="CHEBI:43474"/>
        <dbReference type="ChEBI" id="CHEBI:46858"/>
        <dbReference type="ChEBI" id="CHEBI:61978"/>
        <dbReference type="EC" id="3.1.3.48"/>
    </reaction>
</comment>
<dbReference type="STRING" id="99883.ENSTNIP00000006714"/>
<dbReference type="Ensembl" id="ENSTNIT00000006865.1">
    <property type="protein sequence ID" value="ENSTNIP00000006714.1"/>
    <property type="gene ID" value="ENSTNIG00000004098.1"/>
</dbReference>
<dbReference type="FunFam" id="2.60.40.10:FF:000023">
    <property type="entry name" value="receptor-type tyrosine-protein phosphatase delta isoform X2"/>
    <property type="match status" value="1"/>
</dbReference>
<dbReference type="InterPro" id="IPR003598">
    <property type="entry name" value="Ig_sub2"/>
</dbReference>
<keyword evidence="10 15" id="KW-0472">Membrane</keyword>
<dbReference type="InParanoid" id="H3CEP0"/>
<dbReference type="FunFam" id="2.60.40.10:FF:000082">
    <property type="entry name" value="receptor-type tyrosine-protein phosphatase delta isoform X2"/>
    <property type="match status" value="1"/>
</dbReference>
<keyword evidence="12" id="KW-0325">Glycoprotein</keyword>
<dbReference type="SMART" id="SM00194">
    <property type="entry name" value="PTPc"/>
    <property type="match status" value="2"/>
</dbReference>
<evidence type="ECO:0000259" key="17">
    <source>
        <dbReference type="PROSITE" id="PS50056"/>
    </source>
</evidence>
<dbReference type="PANTHER" id="PTHR46957:SF11">
    <property type="entry name" value="PROTEIN-TYROSINE-PHOSPHATASE"/>
    <property type="match status" value="1"/>
</dbReference>
<dbReference type="SUPFAM" id="SSF49265">
    <property type="entry name" value="Fibronectin type III"/>
    <property type="match status" value="3"/>
</dbReference>
<dbReference type="Pfam" id="PF07679">
    <property type="entry name" value="I-set"/>
    <property type="match status" value="1"/>
</dbReference>
<dbReference type="PROSITE" id="PS50835">
    <property type="entry name" value="IG_LIKE"/>
    <property type="match status" value="2"/>
</dbReference>
<dbReference type="InterPro" id="IPR013783">
    <property type="entry name" value="Ig-like_fold"/>
</dbReference>
<keyword evidence="11" id="KW-0675">Receptor</keyword>
<evidence type="ECO:0000256" key="14">
    <source>
        <dbReference type="ARBA" id="ARBA00051722"/>
    </source>
</evidence>
<dbReference type="PROSITE" id="PS00383">
    <property type="entry name" value="TYR_PHOSPHATASE_1"/>
    <property type="match status" value="1"/>
</dbReference>
<evidence type="ECO:0000256" key="5">
    <source>
        <dbReference type="ARBA" id="ARBA00022729"/>
    </source>
</evidence>
<evidence type="ECO:0000256" key="9">
    <source>
        <dbReference type="ARBA" id="ARBA00022989"/>
    </source>
</evidence>
<dbReference type="FunFam" id="3.90.190.10:FF:000001">
    <property type="entry name" value="Receptor-type tyrosine-protein phosphatase F isoform A"/>
    <property type="match status" value="1"/>
</dbReference>
<feature type="domain" description="Ig-like" evidence="18">
    <location>
        <begin position="127"/>
        <end position="227"/>
    </location>
</feature>
<feature type="domain" description="Tyrosine specific protein phosphatases" evidence="17">
    <location>
        <begin position="1495"/>
        <end position="1568"/>
    </location>
</feature>
<dbReference type="GO" id="GO:0004725">
    <property type="term" value="F:protein tyrosine phosphatase activity"/>
    <property type="evidence" value="ECO:0007669"/>
    <property type="project" value="UniProtKB-EC"/>
</dbReference>
<comment type="subcellular location">
    <subcellularLocation>
        <location evidence="1">Membrane</location>
        <topology evidence="1">Single-pass membrane protein</topology>
    </subcellularLocation>
</comment>
<dbReference type="InterPro" id="IPR050713">
    <property type="entry name" value="RTP_Phos/Ushers"/>
</dbReference>
<keyword evidence="6" id="KW-0677">Repeat</keyword>
<dbReference type="EC" id="3.1.3.48" evidence="3"/>
<dbReference type="InterPro" id="IPR029021">
    <property type="entry name" value="Prot-tyrosine_phosphatase-like"/>
</dbReference>
<dbReference type="InterPro" id="IPR007110">
    <property type="entry name" value="Ig-like_dom"/>
</dbReference>
<evidence type="ECO:0000259" key="18">
    <source>
        <dbReference type="PROSITE" id="PS50835"/>
    </source>
</evidence>
<dbReference type="SMART" id="SM00408">
    <property type="entry name" value="IGc2"/>
    <property type="match status" value="2"/>
</dbReference>
<dbReference type="FunFam" id="2.60.40.10:FF:000015">
    <property type="entry name" value="receptor-type tyrosine-protein phosphatase delta isoform X2"/>
    <property type="match status" value="1"/>
</dbReference>
<dbReference type="PROSITE" id="PS50853">
    <property type="entry name" value="FN3"/>
    <property type="match status" value="3"/>
</dbReference>
<keyword evidence="13" id="KW-0393">Immunoglobulin domain</keyword>
<evidence type="ECO:0000256" key="1">
    <source>
        <dbReference type="ARBA" id="ARBA00004167"/>
    </source>
</evidence>
<keyword evidence="9 15" id="KW-1133">Transmembrane helix</keyword>
<evidence type="ECO:0000259" key="16">
    <source>
        <dbReference type="PROSITE" id="PS50055"/>
    </source>
</evidence>
<dbReference type="FunFam" id="2.60.40.10:FF:000066">
    <property type="entry name" value="receptor-type tyrosine-protein phosphatase delta isoform X1"/>
    <property type="match status" value="1"/>
</dbReference>
<dbReference type="Proteomes" id="UP000007303">
    <property type="component" value="Unassembled WGS sequence"/>
</dbReference>
<dbReference type="InterPro" id="IPR016130">
    <property type="entry name" value="Tyr_Pase_AS"/>
</dbReference>
<dbReference type="GO" id="GO:0016020">
    <property type="term" value="C:membrane"/>
    <property type="evidence" value="ECO:0007669"/>
    <property type="project" value="UniProtKB-SubCell"/>
</dbReference>
<evidence type="ECO:0000256" key="3">
    <source>
        <dbReference type="ARBA" id="ARBA00013064"/>
    </source>
</evidence>
<dbReference type="Gene3D" id="3.90.190.10">
    <property type="entry name" value="Protein tyrosine phosphatase superfamily"/>
    <property type="match status" value="2"/>
</dbReference>
<dbReference type="InterPro" id="IPR000242">
    <property type="entry name" value="PTP_cat"/>
</dbReference>
<dbReference type="InterPro" id="IPR003961">
    <property type="entry name" value="FN3_dom"/>
</dbReference>
<sequence length="1877" mass="211494">FSGLAGMPLEILSFFAGTGTESATPRFTRTPEDQTGVQGGVASFVCQAAGDPQPKIVWNKKGKKVSNQRFEVIEFDDGSGSVLRIQPLRTPRDEAIYECHASNSAGEITASTRLSVLREDQLPLGFPTIDMGPQLKVVERSRTATMLCAASGNPDPEITWFKDFLPVNTSSNNGRIKQLRSVIAHSGGTPIRGALQIEMSEESDQGKYECVATNSDGTRYSTPANLYVRGKRSMKTYCPRVLRPFDPTIHRWPGDDVTIAPTIQNPVFKFTLPCLRKVPARYAFSSESWRKRFVVFLPLFSDLGSFSRSRMTVNLHRKLRNLHIVLSKRVNTVSYSYDMMLLKPVCFVLLSSGAMRLGHFKESSLDITEHQNRQEGTTVCTCAQFSSRVEHVEGASKGCKINSAVQQVFDRRSSVSSICCFPLLFSPPLCSVLPPPAELREGWYCNVYVWLLCDSSRNLSSSPIKCHLCSHARFSTLPQQLIPLCYSVLSLFFPFLGEGPESLQLLVRTEEDGTFLNKAPVCFRKFPLLPNGCLTNSMIDLSYIKTSSFEKLFLTLTTRTLQSGIPAPVPQLKNFFLNPFFLLHSSVMVERRMTYSKSSVASYSSLLFSSCFSFTLFICFFGPFYSRHQSSFRLFGSVPEAALFSNKYKAFSKVKAFFGEDSLPVTCDPVTSILKCIYIVPSGPPRAVEADTMNASAVRVKWRAPEPELQHGQIRGYQVHYVRMNYGEPQGQPFVKDILIEESQWENDHSKEYEVILGDLKPDTSYSVSVGAYTAKGDGARSKPVTVCSGLPLPEKPKLMVSATDSGTVLVQWYTSPNPPTPLLGYRLTFGRIDVLPFTVVELPAKENRYVAQDIHKGASYVFRLSARNKVGYGDEAEKEMTTPEDSPNGYPENVVLEQPSASSLLLAWKPVPLIEQNGKITKYSVLYKDIKSRGNGFLLDSVSGDRVYDVRLWGLRSLMGGPYSPSVQFRTQRLDQVFATNFRVKAAMKNSILLSWEIRDKNPSQPFTILYGKGQSVEADGKQTQKLITGLEPDTQYSFLLTNRANSAGGLQHRVTATTAPDILKTKPIVMGKTNADGMVTVQLPTVQTTAKVRGYYVVVVPLKKQRGGKFLNHWEDPDQMNLDELLKEINRTSISRALRIRRQAAQSDPKTYVSAHFRTLPLEFTLGDGGNYGDFHNRPLLNGQEYVFFVLALLDLSENTMYSTSPYSEPVTSSFVDPQPIVDEEEGLLWVVGPVLAVVFIVCIVIAILLFKRKRAEAEGRKASFPCSKAMSSHHPTDPVELRRINFQTPGMASHPPVPISELADHIERLKANDNLKFSQEYESVDPGQQFTWENSNLEVNKPKNRYANVIAYDHSRVMLSSIDGVPGSDYINANYIDGYRRQNAYIATQGSLPETFGDFWRMVWEQHTANIIMMTKLEEKSRVKCDQYWPTRGTETYGLIQVTLLDTVELATYSVRTFALYKSGSNEKREVRHFQFTAWPDHGVPEHPTPFLAFLRRVKACNPPDAGPMIVHCRNSAGVGRTGCFIVIDAMTERIKHEKTLDVYGHVTLMRSQRNYMVQTEDQYIFIHDALLEAVTCGNTEVPARNLYSYIQRLTQIEPGENVTGMELEFKRLASAKAHTSRFVSANLSCNKFKNRLVNIMPYETTRVSLQPIRGVEGSDYINASFIDGYRQQKAYIATQGPLAETTEDYWRMLWEHNSTIVVMLTKLREMGREKCHQYWPAERSARYQYFVVDPMAEYNMPQYILREFKVTDARDGQSRTVRQFQFTDWPEQGVPKSGEGFIDFIGQVHKTKEQFGQDGPITVHCSAGVGRTGVFITLSIVLERMRYEGVVDIFQTVKMLRTQRPATVQTEDQYQFCYRASLEYLGSFDHYAT</sequence>
<evidence type="ECO:0000256" key="4">
    <source>
        <dbReference type="ARBA" id="ARBA00022692"/>
    </source>
</evidence>
<dbReference type="FunFam" id="2.60.40.10:FF:000181">
    <property type="entry name" value="receptor-type tyrosine-protein phosphatase delta isoform X4"/>
    <property type="match status" value="1"/>
</dbReference>
<dbReference type="Pfam" id="PF13927">
    <property type="entry name" value="Ig_3"/>
    <property type="match status" value="1"/>
</dbReference>
<evidence type="ECO:0000256" key="8">
    <source>
        <dbReference type="ARBA" id="ARBA00022912"/>
    </source>
</evidence>
<keyword evidence="4 15" id="KW-0812">Transmembrane</keyword>
<keyword evidence="7" id="KW-0378">Hydrolase</keyword>
<dbReference type="PANTHER" id="PTHR46957">
    <property type="entry name" value="CYTOKINE RECEPTOR"/>
    <property type="match status" value="1"/>
</dbReference>
<dbReference type="HOGENOM" id="CLU_001645_4_2_1"/>
<evidence type="ECO:0000256" key="6">
    <source>
        <dbReference type="ARBA" id="ARBA00022737"/>
    </source>
</evidence>
<keyword evidence="8" id="KW-0904">Protein phosphatase</keyword>
<keyword evidence="5" id="KW-0732">Signal</keyword>